<dbReference type="SUPFAM" id="SSF48403">
    <property type="entry name" value="Ankyrin repeat"/>
    <property type="match status" value="2"/>
</dbReference>
<feature type="chain" id="PRO_5035991177" evidence="5">
    <location>
        <begin position="18"/>
        <end position="947"/>
    </location>
</feature>
<feature type="repeat" description="ANK" evidence="3">
    <location>
        <begin position="406"/>
        <end position="438"/>
    </location>
</feature>
<feature type="repeat" description="ANK" evidence="3">
    <location>
        <begin position="68"/>
        <end position="100"/>
    </location>
</feature>
<dbReference type="InterPro" id="IPR002110">
    <property type="entry name" value="Ankyrin_rpt"/>
</dbReference>
<keyword evidence="8" id="KW-1185">Reference proteome</keyword>
<evidence type="ECO:0000256" key="1">
    <source>
        <dbReference type="ARBA" id="ARBA00022737"/>
    </source>
</evidence>
<dbReference type="Gene3D" id="1.25.40.20">
    <property type="entry name" value="Ankyrin repeat-containing domain"/>
    <property type="match status" value="4"/>
</dbReference>
<feature type="signal peptide" evidence="5">
    <location>
        <begin position="1"/>
        <end position="17"/>
    </location>
</feature>
<feature type="repeat" description="ANK" evidence="3">
    <location>
        <begin position="731"/>
        <end position="766"/>
    </location>
</feature>
<feature type="transmembrane region" description="Helical" evidence="4">
    <location>
        <begin position="840"/>
        <end position="860"/>
    </location>
</feature>
<gene>
    <name evidence="6" type="ORF">PBRA_005548</name>
    <name evidence="7" type="ORF">PLBR_LOCUS9106</name>
</gene>
<evidence type="ECO:0000256" key="3">
    <source>
        <dbReference type="PROSITE-ProRule" id="PRU00023"/>
    </source>
</evidence>
<dbReference type="Proteomes" id="UP000039324">
    <property type="component" value="Unassembled WGS sequence"/>
</dbReference>
<sequence length="947" mass="102329">MSLLIVVVAVTTVVSCALDVNVSREAFFDAIRDDDLEGVEQACNAYAHTRPVWRYWQLGDYVDSCPNPAATGLHVAVEHGHQRIVACLNGWGADVNAVDSDGNTPLHVACRLRQVGIVEQLLKRRGRTNLEVVNSDGLTPLGVAVGLFNPGTQRPDNVIVRIITVLRQARAQEHGLFDFENSSGLERQRRLALVRAVATADELFRHIGNGDSVWIRAFCYNNARWADWTDPETDRNRAFQAALATLRNVGVNAPDNVARPANDRSDRLDGVCRFFARHPYTNVATDVYAVGNDGVTTSAPSLHLAAEFGSPSLLGDIIDRAPTLINALHEGMTALDVCAARLSEGRDDEVMTRWSANRDLLVFGKGADIWAGQRLAFCLSVSRNVTMTYLRQSVDVNELVNTPCDGGRSPLQNAIRTRSDDVVLALIDAGADVNPSGRRMPVLHDAIRSGLSRDVIVKLASHPDVQVGQVDEAGDTPLSVAARCMATSRVAARRRHYLEVIRLLLQVGARPSAPLGSLFAYDGDLEAVLSEPRAPYVRSDPRPALFQGLLDRDPDRVRQVCHDYPYWHAWRHRDGRTPFDIVLGSLQQACTGNATEWAQWDAMAVFLGRASPYPDPRSLQVAARYGSVDLVDAIANANPHLVNRRDSNGLTPLAWCSWDLYWNRPASHRLAPIRDSLLRRWQADIDPVSFILALDVAVARAYLTRSGANINAAIRTISKVSVPQLAPAGASGYTALHMALLERSTSNVDLAVFLIDQGANLTAVDDRGRTPLHLAGRAGLASVVRRILDAAGQLMRIDIVDVRDRDGKTPLMLAHEHAGADGSHADTIGLLAGRSAATPYVVMGTLGKVTLAALAIAVISTRARRSRQRRSPVVQPRPLSGSTRGKAVVVASVAVAAVALASTIVASWSRDPDPPASGTATSPCPSNANSLLTSAVVVVGTAFAVTL</sequence>
<evidence type="ECO:0000256" key="2">
    <source>
        <dbReference type="ARBA" id="ARBA00023043"/>
    </source>
</evidence>
<keyword evidence="4" id="KW-1133">Transmembrane helix</keyword>
<keyword evidence="2 3" id="KW-0040">ANK repeat</keyword>
<reference evidence="7 9" key="2">
    <citation type="submission" date="2018-03" db="EMBL/GenBank/DDBJ databases">
        <authorList>
            <person name="Fogelqvist J."/>
        </authorList>
    </citation>
    <scope>NUCLEOTIDE SEQUENCE [LARGE SCALE GENOMIC DNA]</scope>
</reference>
<feature type="repeat" description="ANK" evidence="3">
    <location>
        <begin position="767"/>
        <end position="799"/>
    </location>
</feature>
<dbReference type="STRING" id="37360.A0A0G4IP50"/>
<dbReference type="Pfam" id="PF12796">
    <property type="entry name" value="Ank_2"/>
    <property type="match status" value="2"/>
</dbReference>
<evidence type="ECO:0000313" key="6">
    <source>
        <dbReference type="EMBL" id="CEO96944.1"/>
    </source>
</evidence>
<dbReference type="EMBL" id="CDSF01000077">
    <property type="protein sequence ID" value="CEO96944.1"/>
    <property type="molecule type" value="Genomic_DNA"/>
</dbReference>
<keyword evidence="5" id="KW-0732">Signal</keyword>
<dbReference type="PROSITE" id="PS50088">
    <property type="entry name" value="ANK_REPEAT"/>
    <property type="match status" value="5"/>
</dbReference>
<dbReference type="Proteomes" id="UP000290189">
    <property type="component" value="Unassembled WGS sequence"/>
</dbReference>
<feature type="transmembrane region" description="Helical" evidence="4">
    <location>
        <begin position="887"/>
        <end position="908"/>
    </location>
</feature>
<keyword evidence="4" id="KW-0472">Membrane</keyword>
<dbReference type="EMBL" id="OVEO01000019">
    <property type="protein sequence ID" value="SPR01891.1"/>
    <property type="molecule type" value="Genomic_DNA"/>
</dbReference>
<reference evidence="6 8" key="1">
    <citation type="submission" date="2015-02" db="EMBL/GenBank/DDBJ databases">
        <authorList>
            <person name="Chooi Y.-H."/>
        </authorList>
    </citation>
    <scope>NUCLEOTIDE SEQUENCE [LARGE SCALE GENOMIC DNA]</scope>
    <source>
        <strain evidence="6">E3</strain>
    </source>
</reference>
<dbReference type="SMART" id="SM00248">
    <property type="entry name" value="ANK"/>
    <property type="match status" value="9"/>
</dbReference>
<evidence type="ECO:0000256" key="5">
    <source>
        <dbReference type="SAM" id="SignalP"/>
    </source>
</evidence>
<keyword evidence="1" id="KW-0677">Repeat</keyword>
<dbReference type="PROSITE" id="PS50297">
    <property type="entry name" value="ANK_REP_REGION"/>
    <property type="match status" value="5"/>
</dbReference>
<evidence type="ECO:0000313" key="9">
    <source>
        <dbReference type="Proteomes" id="UP000290189"/>
    </source>
</evidence>
<feature type="repeat" description="ANK" evidence="3">
    <location>
        <begin position="101"/>
        <end position="133"/>
    </location>
</feature>
<keyword evidence="7" id="KW-0496">Mitochondrion</keyword>
<keyword evidence="4" id="KW-0812">Transmembrane</keyword>
<proteinExistence type="predicted"/>
<organism evidence="6 8">
    <name type="scientific">Plasmodiophora brassicae</name>
    <name type="common">Clubroot disease agent</name>
    <dbReference type="NCBI Taxonomy" id="37360"/>
    <lineage>
        <taxon>Eukaryota</taxon>
        <taxon>Sar</taxon>
        <taxon>Rhizaria</taxon>
        <taxon>Endomyxa</taxon>
        <taxon>Phytomyxea</taxon>
        <taxon>Plasmodiophorida</taxon>
        <taxon>Plasmodiophoridae</taxon>
        <taxon>Plasmodiophora</taxon>
    </lineage>
</organism>
<dbReference type="PANTHER" id="PTHR24198:SF165">
    <property type="entry name" value="ANKYRIN REPEAT-CONTAINING PROTEIN-RELATED"/>
    <property type="match status" value="1"/>
</dbReference>
<protein>
    <submittedName>
        <fullName evidence="6">Uncharacterized protein</fullName>
    </submittedName>
</protein>
<dbReference type="PANTHER" id="PTHR24198">
    <property type="entry name" value="ANKYRIN REPEAT AND PROTEIN KINASE DOMAIN-CONTAINING PROTEIN"/>
    <property type="match status" value="1"/>
</dbReference>
<dbReference type="OrthoDB" id="2157354at2759"/>
<evidence type="ECO:0000256" key="4">
    <source>
        <dbReference type="SAM" id="Phobius"/>
    </source>
</evidence>
<accession>A0A0G4IP50</accession>
<dbReference type="InterPro" id="IPR036770">
    <property type="entry name" value="Ankyrin_rpt-contain_sf"/>
</dbReference>
<evidence type="ECO:0000313" key="7">
    <source>
        <dbReference type="EMBL" id="SPR01891.1"/>
    </source>
</evidence>
<geneLocation type="mitochondrion" evidence="7"/>
<evidence type="ECO:0000313" key="8">
    <source>
        <dbReference type="Proteomes" id="UP000039324"/>
    </source>
</evidence>
<name>A0A0G4IP50_PLABS</name>
<dbReference type="AlphaFoldDB" id="A0A0G4IP50"/>